<evidence type="ECO:0000256" key="1">
    <source>
        <dbReference type="SAM" id="SignalP"/>
    </source>
</evidence>
<dbReference type="PROSITE" id="PS51762">
    <property type="entry name" value="GH16_2"/>
    <property type="match status" value="1"/>
</dbReference>
<dbReference type="PANTHER" id="PTHR10963:SF60">
    <property type="entry name" value="GRAM-NEGATIVE BACTERIA-BINDING PROTEIN 1-RELATED"/>
    <property type="match status" value="1"/>
</dbReference>
<dbReference type="EMBL" id="WIGN01000165">
    <property type="protein sequence ID" value="KAF6806168.1"/>
    <property type="molecule type" value="Genomic_DNA"/>
</dbReference>
<dbReference type="GO" id="GO:0005975">
    <property type="term" value="P:carbohydrate metabolic process"/>
    <property type="evidence" value="ECO:0007669"/>
    <property type="project" value="InterPro"/>
</dbReference>
<dbReference type="Gene3D" id="2.60.120.200">
    <property type="match status" value="1"/>
</dbReference>
<dbReference type="SUPFAM" id="SSF49899">
    <property type="entry name" value="Concanavalin A-like lectins/glucanases"/>
    <property type="match status" value="1"/>
</dbReference>
<dbReference type="GO" id="GO:0004553">
    <property type="term" value="F:hydrolase activity, hydrolyzing O-glycosyl compounds"/>
    <property type="evidence" value="ECO:0007669"/>
    <property type="project" value="InterPro"/>
</dbReference>
<proteinExistence type="predicted"/>
<reference evidence="3 4" key="1">
    <citation type="journal article" date="2020" name="Phytopathology">
        <title>Genome Sequence Resources of Colletotrichum truncatum, C. plurivorum, C. musicola, and C. sojae: Four Species Pathogenic to Soybean (Glycine max).</title>
        <authorList>
            <person name="Rogerio F."/>
            <person name="Boufleur T.R."/>
            <person name="Ciampi-Guillardi M."/>
            <person name="Sukno S.A."/>
            <person name="Thon M.R."/>
            <person name="Massola Junior N.S."/>
            <person name="Baroncelli R."/>
        </authorList>
    </citation>
    <scope>NUCLEOTIDE SEQUENCE [LARGE SCALE GENOMIC DNA]</scope>
    <source>
        <strain evidence="3 4">LFN0009</strain>
    </source>
</reference>
<keyword evidence="1" id="KW-0732">Signal</keyword>
<comment type="caution">
    <text evidence="3">The sequence shown here is derived from an EMBL/GenBank/DDBJ whole genome shotgun (WGS) entry which is preliminary data.</text>
</comment>
<keyword evidence="4" id="KW-1185">Reference proteome</keyword>
<gene>
    <name evidence="3" type="ORF">CSOJ01_09024</name>
</gene>
<dbReference type="CDD" id="cd02182">
    <property type="entry name" value="GH16_Strep_laminarinase_like"/>
    <property type="match status" value="1"/>
</dbReference>
<protein>
    <submittedName>
        <fullName evidence="3">Putative endo-1,3(4)-beta-glucanase</fullName>
    </submittedName>
</protein>
<dbReference type="AlphaFoldDB" id="A0A8H6J4W0"/>
<feature type="signal peptide" evidence="1">
    <location>
        <begin position="1"/>
        <end position="17"/>
    </location>
</feature>
<feature type="domain" description="GH16" evidence="2">
    <location>
        <begin position="14"/>
        <end position="280"/>
    </location>
</feature>
<dbReference type="InterPro" id="IPR013320">
    <property type="entry name" value="ConA-like_dom_sf"/>
</dbReference>
<dbReference type="PANTHER" id="PTHR10963">
    <property type="entry name" value="GLYCOSYL HYDROLASE-RELATED"/>
    <property type="match status" value="1"/>
</dbReference>
<dbReference type="InterPro" id="IPR050546">
    <property type="entry name" value="Glycosyl_Hydrlase_16"/>
</dbReference>
<name>A0A8H6J4W0_9PEZI</name>
<dbReference type="Proteomes" id="UP000652219">
    <property type="component" value="Unassembled WGS sequence"/>
</dbReference>
<dbReference type="Pfam" id="PF26113">
    <property type="entry name" value="GH16_XgeA"/>
    <property type="match status" value="1"/>
</dbReference>
<evidence type="ECO:0000313" key="4">
    <source>
        <dbReference type="Proteomes" id="UP000652219"/>
    </source>
</evidence>
<accession>A0A8H6J4W0</accession>
<evidence type="ECO:0000259" key="2">
    <source>
        <dbReference type="PROSITE" id="PS51762"/>
    </source>
</evidence>
<dbReference type="InterPro" id="IPR000757">
    <property type="entry name" value="Beta-glucanase-like"/>
</dbReference>
<feature type="chain" id="PRO_5034229303" evidence="1">
    <location>
        <begin position="18"/>
        <end position="280"/>
    </location>
</feature>
<sequence>MHLLPLLSFLPLSLAWSAPSYQGLNLIWQDTFSGAAGSGVNENTWSIITNLRVNNELQDYTTSRANLQLSGGSTLQIVPWKDSSTGRWTSARVESKYTFTPSSSRMTIAEALIRFGDNPISNKRGIWPAFWLLGDAIRRGVDWPRCGEVDVLETVNGQLTGYGTVHCDQNPGGACNEPNGIGGATGIPDQGWHSWRVQWDRRPNSWRDETITWFRDGVQFHQVSGTRVGSEGVWRTLCGAPVFFILNVAVGGNWPGYPDGSTLGGYGSMMETAYVAVYQS</sequence>
<organism evidence="3 4">
    <name type="scientific">Colletotrichum sojae</name>
    <dbReference type="NCBI Taxonomy" id="2175907"/>
    <lineage>
        <taxon>Eukaryota</taxon>
        <taxon>Fungi</taxon>
        <taxon>Dikarya</taxon>
        <taxon>Ascomycota</taxon>
        <taxon>Pezizomycotina</taxon>
        <taxon>Sordariomycetes</taxon>
        <taxon>Hypocreomycetidae</taxon>
        <taxon>Glomerellales</taxon>
        <taxon>Glomerellaceae</taxon>
        <taxon>Colletotrichum</taxon>
        <taxon>Colletotrichum orchidearum species complex</taxon>
    </lineage>
</organism>
<evidence type="ECO:0000313" key="3">
    <source>
        <dbReference type="EMBL" id="KAF6806168.1"/>
    </source>
</evidence>